<comment type="caution">
    <text evidence="1">The sequence shown here is derived from an EMBL/GenBank/DDBJ whole genome shotgun (WGS) entry which is preliminary data.</text>
</comment>
<proteinExistence type="predicted"/>
<sequence length="159" mass="18428">MNTSLKKIRNCTILVFTSILMACKTTPDAEAIKKEVLNIHDKLMIDGEKVIKNRMILDTVLLSDKVKTAPDSTLQKQKITDLITRLNKADELMMDWMHEFKDDYKGKAEEQNLAYFKSEMIKIRGVEDTYIRIIRESDSVLNLYHAKSASVRIKTHKHE</sequence>
<name>A0ABT4L721_9SPHI</name>
<evidence type="ECO:0000313" key="2">
    <source>
        <dbReference type="Proteomes" id="UP001144347"/>
    </source>
</evidence>
<reference evidence="1" key="1">
    <citation type="submission" date="2022-12" db="EMBL/GenBank/DDBJ databases">
        <title>Genome sequence of HCMS5-2.</title>
        <authorList>
            <person name="Woo H."/>
        </authorList>
    </citation>
    <scope>NUCLEOTIDE SEQUENCE</scope>
    <source>
        <strain evidence="1">HCMS5-2</strain>
    </source>
</reference>
<keyword evidence="2" id="KW-1185">Reference proteome</keyword>
<gene>
    <name evidence="1" type="ORF">O0955_06805</name>
</gene>
<dbReference type="EMBL" id="JAPWGM010000002">
    <property type="protein sequence ID" value="MCZ4243710.1"/>
    <property type="molecule type" value="Genomic_DNA"/>
</dbReference>
<evidence type="ECO:0008006" key="3">
    <source>
        <dbReference type="Google" id="ProtNLM"/>
    </source>
</evidence>
<dbReference type="RefSeq" id="WP_269426785.1">
    <property type="nucleotide sequence ID" value="NZ_JAPWGM010000002.1"/>
</dbReference>
<organism evidence="1 2">
    <name type="scientific">Pedobacter punctiformis</name>
    <dbReference type="NCBI Taxonomy" id="3004097"/>
    <lineage>
        <taxon>Bacteria</taxon>
        <taxon>Pseudomonadati</taxon>
        <taxon>Bacteroidota</taxon>
        <taxon>Sphingobacteriia</taxon>
        <taxon>Sphingobacteriales</taxon>
        <taxon>Sphingobacteriaceae</taxon>
        <taxon>Pedobacter</taxon>
    </lineage>
</organism>
<dbReference type="Proteomes" id="UP001144347">
    <property type="component" value="Unassembled WGS sequence"/>
</dbReference>
<accession>A0ABT4L721</accession>
<dbReference type="PROSITE" id="PS51257">
    <property type="entry name" value="PROKAR_LIPOPROTEIN"/>
    <property type="match status" value="1"/>
</dbReference>
<protein>
    <recommendedName>
        <fullName evidence="3">Viral A-type inclusion protein</fullName>
    </recommendedName>
</protein>
<evidence type="ECO:0000313" key="1">
    <source>
        <dbReference type="EMBL" id="MCZ4243710.1"/>
    </source>
</evidence>